<reference evidence="1" key="1">
    <citation type="journal article" date="2023" name="Mol. Phylogenet. Evol.">
        <title>Genome-scale phylogeny and comparative genomics of the fungal order Sordariales.</title>
        <authorList>
            <person name="Hensen N."/>
            <person name="Bonometti L."/>
            <person name="Westerberg I."/>
            <person name="Brannstrom I.O."/>
            <person name="Guillou S."/>
            <person name="Cros-Aarteil S."/>
            <person name="Calhoun S."/>
            <person name="Haridas S."/>
            <person name="Kuo A."/>
            <person name="Mondo S."/>
            <person name="Pangilinan J."/>
            <person name="Riley R."/>
            <person name="LaButti K."/>
            <person name="Andreopoulos B."/>
            <person name="Lipzen A."/>
            <person name="Chen C."/>
            <person name="Yan M."/>
            <person name="Daum C."/>
            <person name="Ng V."/>
            <person name="Clum A."/>
            <person name="Steindorff A."/>
            <person name="Ohm R.A."/>
            <person name="Martin F."/>
            <person name="Silar P."/>
            <person name="Natvig D.O."/>
            <person name="Lalanne C."/>
            <person name="Gautier V."/>
            <person name="Ament-Velasquez S.L."/>
            <person name="Kruys A."/>
            <person name="Hutchinson M.I."/>
            <person name="Powell A.J."/>
            <person name="Barry K."/>
            <person name="Miller A.N."/>
            <person name="Grigoriev I.V."/>
            <person name="Debuchy R."/>
            <person name="Gladieux P."/>
            <person name="Hiltunen Thoren M."/>
            <person name="Johannesson H."/>
        </authorList>
    </citation>
    <scope>NUCLEOTIDE SEQUENCE</scope>
    <source>
        <strain evidence="1">CBS 359.72</strain>
    </source>
</reference>
<protein>
    <submittedName>
        <fullName evidence="1">Uncharacterized protein</fullName>
    </submittedName>
</protein>
<reference evidence="1" key="2">
    <citation type="submission" date="2023-05" db="EMBL/GenBank/DDBJ databases">
        <authorList>
            <consortium name="Lawrence Berkeley National Laboratory"/>
            <person name="Steindorff A."/>
            <person name="Hensen N."/>
            <person name="Bonometti L."/>
            <person name="Westerberg I."/>
            <person name="Brannstrom I.O."/>
            <person name="Guillou S."/>
            <person name="Cros-Aarteil S."/>
            <person name="Calhoun S."/>
            <person name="Haridas S."/>
            <person name="Kuo A."/>
            <person name="Mondo S."/>
            <person name="Pangilinan J."/>
            <person name="Riley R."/>
            <person name="Labutti K."/>
            <person name="Andreopoulos B."/>
            <person name="Lipzen A."/>
            <person name="Chen C."/>
            <person name="Yanf M."/>
            <person name="Daum C."/>
            <person name="Ng V."/>
            <person name="Clum A."/>
            <person name="Ohm R."/>
            <person name="Martin F."/>
            <person name="Silar P."/>
            <person name="Natvig D."/>
            <person name="Lalanne C."/>
            <person name="Gautier V."/>
            <person name="Ament-Velasquez S.L."/>
            <person name="Kruys A."/>
            <person name="Hutchinson M.I."/>
            <person name="Powell A.J."/>
            <person name="Barry K."/>
            <person name="Miller A.N."/>
            <person name="Grigoriev I.V."/>
            <person name="Debuchy R."/>
            <person name="Gladieux P."/>
            <person name="Thoren M.H."/>
            <person name="Johannesson H."/>
        </authorList>
    </citation>
    <scope>NUCLEOTIDE SEQUENCE</scope>
    <source>
        <strain evidence="1">CBS 359.72</strain>
    </source>
</reference>
<dbReference type="EMBL" id="MU857852">
    <property type="protein sequence ID" value="KAK4243196.1"/>
    <property type="molecule type" value="Genomic_DNA"/>
</dbReference>
<dbReference type="AlphaFoldDB" id="A0AAN7HB09"/>
<name>A0AAN7HB09_9PEZI</name>
<evidence type="ECO:0000313" key="1">
    <source>
        <dbReference type="EMBL" id="KAK4243196.1"/>
    </source>
</evidence>
<comment type="caution">
    <text evidence="1">The sequence shown here is derived from an EMBL/GenBank/DDBJ whole genome shotgun (WGS) entry which is preliminary data.</text>
</comment>
<dbReference type="Proteomes" id="UP001303647">
    <property type="component" value="Unassembled WGS sequence"/>
</dbReference>
<keyword evidence="2" id="KW-1185">Reference proteome</keyword>
<organism evidence="1 2">
    <name type="scientific">Corynascus novoguineensis</name>
    <dbReference type="NCBI Taxonomy" id="1126955"/>
    <lineage>
        <taxon>Eukaryota</taxon>
        <taxon>Fungi</taxon>
        <taxon>Dikarya</taxon>
        <taxon>Ascomycota</taxon>
        <taxon>Pezizomycotina</taxon>
        <taxon>Sordariomycetes</taxon>
        <taxon>Sordariomycetidae</taxon>
        <taxon>Sordariales</taxon>
        <taxon>Chaetomiaceae</taxon>
        <taxon>Corynascus</taxon>
    </lineage>
</organism>
<evidence type="ECO:0000313" key="2">
    <source>
        <dbReference type="Proteomes" id="UP001303647"/>
    </source>
</evidence>
<accession>A0AAN7HB09</accession>
<proteinExistence type="predicted"/>
<gene>
    <name evidence="1" type="ORF">C7999DRAFT_36485</name>
</gene>
<sequence length="159" mass="18161">MPLYTSAGESIIGQKAILYNCRTSNEWEDDMALTVTHFPKQRLTFAILFGASAEQERSVLARVRKAGTDTAHPMLLPGILAELERKRQMDIADEIIDELEMQILRLDNETITSWNQSEQTTVERNRQKTKAWLDAAFSRNILLATKSLLFSMRRGFSEP</sequence>